<name>A0A4C1XBZ0_EUMVA</name>
<keyword evidence="2" id="KW-1185">Reference proteome</keyword>
<accession>A0A4C1XBZ0</accession>
<reference evidence="1 2" key="1">
    <citation type="journal article" date="2019" name="Commun. Biol.">
        <title>The bagworm genome reveals a unique fibroin gene that provides high tensile strength.</title>
        <authorList>
            <person name="Kono N."/>
            <person name="Nakamura H."/>
            <person name="Ohtoshi R."/>
            <person name="Tomita M."/>
            <person name="Numata K."/>
            <person name="Arakawa K."/>
        </authorList>
    </citation>
    <scope>NUCLEOTIDE SEQUENCE [LARGE SCALE GENOMIC DNA]</scope>
</reference>
<dbReference type="Proteomes" id="UP000299102">
    <property type="component" value="Unassembled WGS sequence"/>
</dbReference>
<proteinExistence type="predicted"/>
<protein>
    <submittedName>
        <fullName evidence="1">Uncharacterized protein</fullName>
    </submittedName>
</protein>
<sequence>MTSKLLVTTAHGHLQLQTNNQSVRILSGGNSMDRGLSDECLMDRGLMEGKWGEDRGNVRRLGALACDIHVTSCLNRSGHRDTADKIR</sequence>
<evidence type="ECO:0000313" key="1">
    <source>
        <dbReference type="EMBL" id="GBP59889.1"/>
    </source>
</evidence>
<gene>
    <name evidence="1" type="ORF">EVAR_44565_1</name>
</gene>
<evidence type="ECO:0000313" key="2">
    <source>
        <dbReference type="Proteomes" id="UP000299102"/>
    </source>
</evidence>
<comment type="caution">
    <text evidence="1">The sequence shown here is derived from an EMBL/GenBank/DDBJ whole genome shotgun (WGS) entry which is preliminary data.</text>
</comment>
<dbReference type="EMBL" id="BGZK01000773">
    <property type="protein sequence ID" value="GBP59889.1"/>
    <property type="molecule type" value="Genomic_DNA"/>
</dbReference>
<dbReference type="AlphaFoldDB" id="A0A4C1XBZ0"/>
<organism evidence="1 2">
    <name type="scientific">Eumeta variegata</name>
    <name type="common">Bagworm moth</name>
    <name type="synonym">Eumeta japonica</name>
    <dbReference type="NCBI Taxonomy" id="151549"/>
    <lineage>
        <taxon>Eukaryota</taxon>
        <taxon>Metazoa</taxon>
        <taxon>Ecdysozoa</taxon>
        <taxon>Arthropoda</taxon>
        <taxon>Hexapoda</taxon>
        <taxon>Insecta</taxon>
        <taxon>Pterygota</taxon>
        <taxon>Neoptera</taxon>
        <taxon>Endopterygota</taxon>
        <taxon>Lepidoptera</taxon>
        <taxon>Glossata</taxon>
        <taxon>Ditrysia</taxon>
        <taxon>Tineoidea</taxon>
        <taxon>Psychidae</taxon>
        <taxon>Oiketicinae</taxon>
        <taxon>Eumeta</taxon>
    </lineage>
</organism>